<evidence type="ECO:0000313" key="2">
    <source>
        <dbReference type="EMBL" id="QYZ79355.1"/>
    </source>
</evidence>
<evidence type="ECO:0000313" key="3">
    <source>
        <dbReference type="Proteomes" id="UP000826709"/>
    </source>
</evidence>
<dbReference type="Gene3D" id="3.10.105.10">
    <property type="entry name" value="Dipeptide-binding Protein, Domain 3"/>
    <property type="match status" value="1"/>
</dbReference>
<name>A0A8G1A1J5_9EURY</name>
<accession>A0A8G1A1J5</accession>
<dbReference type="AlphaFoldDB" id="A0A8G1A1J5"/>
<reference evidence="2" key="2">
    <citation type="submission" date="2019-03" db="EMBL/GenBank/DDBJ databases">
        <authorList>
            <person name="Chen S.-C."/>
            <person name="Wu S.-Y."/>
            <person name="Lai M.-C."/>
        </authorList>
    </citation>
    <scope>NUCLEOTIDE SEQUENCE</scope>
    <source>
        <strain evidence="2">ML15</strain>
    </source>
</reference>
<dbReference type="PANTHER" id="PTHR30290">
    <property type="entry name" value="PERIPLASMIC BINDING COMPONENT OF ABC TRANSPORTER"/>
    <property type="match status" value="1"/>
</dbReference>
<organism evidence="2 3">
    <name type="scientific">Methanofollis formosanus</name>
    <dbReference type="NCBI Taxonomy" id="299308"/>
    <lineage>
        <taxon>Archaea</taxon>
        <taxon>Methanobacteriati</taxon>
        <taxon>Methanobacteriota</taxon>
        <taxon>Stenosarchaea group</taxon>
        <taxon>Methanomicrobia</taxon>
        <taxon>Methanomicrobiales</taxon>
        <taxon>Methanomicrobiaceae</taxon>
        <taxon>Methanofollis</taxon>
    </lineage>
</organism>
<dbReference type="SUPFAM" id="SSF53850">
    <property type="entry name" value="Periplasmic binding protein-like II"/>
    <property type="match status" value="1"/>
</dbReference>
<evidence type="ECO:0000259" key="1">
    <source>
        <dbReference type="Pfam" id="PF00496"/>
    </source>
</evidence>
<proteinExistence type="predicted"/>
<dbReference type="KEGG" id="mfk:E2N92_07890"/>
<dbReference type="GO" id="GO:1904680">
    <property type="term" value="F:peptide transmembrane transporter activity"/>
    <property type="evidence" value="ECO:0007669"/>
    <property type="project" value="TreeGrafter"/>
</dbReference>
<dbReference type="EMBL" id="CP037968">
    <property type="protein sequence ID" value="QYZ79355.1"/>
    <property type="molecule type" value="Genomic_DNA"/>
</dbReference>
<dbReference type="InterPro" id="IPR000914">
    <property type="entry name" value="SBP_5_dom"/>
</dbReference>
<dbReference type="Gene3D" id="3.40.190.10">
    <property type="entry name" value="Periplasmic binding protein-like II"/>
    <property type="match status" value="1"/>
</dbReference>
<dbReference type="Pfam" id="PF00496">
    <property type="entry name" value="SBP_bac_5"/>
    <property type="match status" value="1"/>
</dbReference>
<reference evidence="2" key="1">
    <citation type="journal article" date="2005" name="Int. J. Syst. Evol. Microbiol.">
        <title>Methanofollis formosanus sp. nov., isolated from a fish pond.</title>
        <authorList>
            <person name="Wu S.Y."/>
            <person name="Chen S.C."/>
            <person name="Lai M.C."/>
        </authorList>
    </citation>
    <scope>NUCLEOTIDE SEQUENCE</scope>
    <source>
        <strain evidence="2">ML15</strain>
    </source>
</reference>
<feature type="domain" description="Solute-binding protein family 5" evidence="1">
    <location>
        <begin position="127"/>
        <end position="489"/>
    </location>
</feature>
<dbReference type="Proteomes" id="UP000826709">
    <property type="component" value="Chromosome"/>
</dbReference>
<gene>
    <name evidence="2" type="ORF">E2N92_07890</name>
</gene>
<dbReference type="CDD" id="cd00995">
    <property type="entry name" value="PBP2_NikA_DppA_OppA_like"/>
    <property type="match status" value="1"/>
</dbReference>
<sequence length="587" mass="65784">MMKSLKYIFSCLFLAAMVLVPGASAAGIPGDLDGDTTVSDEELSQAIIPYMEASYLDLDTESLDRESLSLAAHNCIRIPYGKVIIPVSSAGDLMQGNILKKGGAPTGSLMYEGLITRNSYEGVYDCWLAEDWDVSDDATVWTFYLPEDATWHDGVPVTSEDIQFTHDYIKSKKLWISSVLMAVDHVECPDEHTVEYHLKEPYLMFGDKISHCPGICVIPKHIWADVDDPDHWQDNKFIGCGPFIFKNRVSDQSMLLQANCDYHGNVPYVNNVVLTVIPDMGSRILAFKSGEVDVVGDLDAATATDLAGEEDINVYSIPDTRGIELSYNTLTYPANITGFRQAMCHAVDRDTIINLVFGGYATPTTTTFLMPGVAHDYVNPEIPPYDYDIDKAAAMLKEAGFDDIDDDGILEGPDGNDLSLTFLIWSSGNEARIAEVLKNDWKNLGIDLEIKQIDSSQWQKEVHNYPMFFSGMPYLMHDDPEDMTHFGSNEFFGKPNWYDYSNPEFDRLISDLRSTADDSERKEIGYQMQEIFAKDVPCVPICSIDSIVAYRSDRFTGWESVNPMYWNVVDIKQLSNIKPVSPVKKEK</sequence>
<dbReference type="InterPro" id="IPR039424">
    <property type="entry name" value="SBP_5"/>
</dbReference>
<keyword evidence="3" id="KW-1185">Reference proteome</keyword>
<dbReference type="GO" id="GO:0015833">
    <property type="term" value="P:peptide transport"/>
    <property type="evidence" value="ECO:0007669"/>
    <property type="project" value="TreeGrafter"/>
</dbReference>
<protein>
    <submittedName>
        <fullName evidence="2">ABC transporter substrate-binding protein</fullName>
    </submittedName>
</protein>